<dbReference type="Gene3D" id="3.40.50.2300">
    <property type="match status" value="1"/>
</dbReference>
<dbReference type="PROSITE" id="PS50110">
    <property type="entry name" value="RESPONSE_REGULATORY"/>
    <property type="match status" value="1"/>
</dbReference>
<dbReference type="PANTHER" id="PTHR44591:SF3">
    <property type="entry name" value="RESPONSE REGULATORY DOMAIN-CONTAINING PROTEIN"/>
    <property type="match status" value="1"/>
</dbReference>
<accession>A0A9X4MGH1</accession>
<dbReference type="SMART" id="SM00448">
    <property type="entry name" value="REC"/>
    <property type="match status" value="1"/>
</dbReference>
<keyword evidence="1 2" id="KW-0597">Phosphoprotein</keyword>
<dbReference type="SUPFAM" id="SSF52172">
    <property type="entry name" value="CheY-like"/>
    <property type="match status" value="1"/>
</dbReference>
<feature type="modified residue" description="4-aspartylphosphate" evidence="2">
    <location>
        <position position="41"/>
    </location>
</feature>
<comment type="caution">
    <text evidence="4">The sequence shown here is derived from an EMBL/GenBank/DDBJ whole genome shotgun (WGS) entry which is preliminary data.</text>
</comment>
<evidence type="ECO:0000313" key="4">
    <source>
        <dbReference type="EMBL" id="MDG3497426.1"/>
    </source>
</evidence>
<proteinExistence type="predicted"/>
<dbReference type="CDD" id="cd17546">
    <property type="entry name" value="REC_hyHK_CKI1_RcsC-like"/>
    <property type="match status" value="1"/>
</dbReference>
<feature type="domain" description="Response regulatory" evidence="3">
    <location>
        <begin position="1"/>
        <end position="108"/>
    </location>
</feature>
<dbReference type="InterPro" id="IPR011006">
    <property type="entry name" value="CheY-like_superfamily"/>
</dbReference>
<evidence type="ECO:0000256" key="1">
    <source>
        <dbReference type="ARBA" id="ARBA00022553"/>
    </source>
</evidence>
<protein>
    <submittedName>
        <fullName evidence="4">Response regulator</fullName>
    </submittedName>
</protein>
<reference evidence="4" key="1">
    <citation type="submission" date="2019-05" db="EMBL/GenBank/DDBJ databases">
        <title>Whole genome sequencing of Pseudanabaena catenata USMAC16.</title>
        <authorList>
            <person name="Khan Z."/>
            <person name="Omar W.M."/>
            <person name="Convey P."/>
            <person name="Merican F."/>
            <person name="Najimudin N."/>
        </authorList>
    </citation>
    <scope>NUCLEOTIDE SEQUENCE</scope>
    <source>
        <strain evidence="4">USMAC16</strain>
    </source>
</reference>
<dbReference type="InterPro" id="IPR001789">
    <property type="entry name" value="Sig_transdc_resp-reg_receiver"/>
</dbReference>
<name>A0A9X4MGH1_9CYAN</name>
<dbReference type="AlphaFoldDB" id="A0A9X4MGH1"/>
<evidence type="ECO:0000313" key="5">
    <source>
        <dbReference type="Proteomes" id="UP001152872"/>
    </source>
</evidence>
<evidence type="ECO:0000259" key="3">
    <source>
        <dbReference type="PROSITE" id="PS50110"/>
    </source>
</evidence>
<keyword evidence="5" id="KW-1185">Reference proteome</keyword>
<dbReference type="PANTHER" id="PTHR44591">
    <property type="entry name" value="STRESS RESPONSE REGULATOR PROTEIN 1"/>
    <property type="match status" value="1"/>
</dbReference>
<sequence>ENRAVLMNLLEPLGFTFTEAENGKKGIEKAKEQSPHLIITDLAMPVMDGFEMLKKLRNDEALKWLRVIVSSASVSEIDRQISLEAGGDDFLSKPVNAEELFDLLAKHLRIKWLYESSELNISDQERSTVEMVAPPRSDLQILLELAEDGLLRTLTDKAKEIGEKDEQYQPFVKEIMQLAKQFQTEKIEALIQKYLTNL</sequence>
<evidence type="ECO:0000256" key="2">
    <source>
        <dbReference type="PROSITE-ProRule" id="PRU00169"/>
    </source>
</evidence>
<dbReference type="Pfam" id="PF00072">
    <property type="entry name" value="Response_reg"/>
    <property type="match status" value="1"/>
</dbReference>
<dbReference type="RefSeq" id="WP_083888456.1">
    <property type="nucleotide sequence ID" value="NZ_VBTY01000363.1"/>
</dbReference>
<organism evidence="4 5">
    <name type="scientific">Pseudanabaena catenata USMAC16</name>
    <dbReference type="NCBI Taxonomy" id="1855837"/>
    <lineage>
        <taxon>Bacteria</taxon>
        <taxon>Bacillati</taxon>
        <taxon>Cyanobacteriota</taxon>
        <taxon>Cyanophyceae</taxon>
        <taxon>Pseudanabaenales</taxon>
        <taxon>Pseudanabaenaceae</taxon>
        <taxon>Pseudanabaena</taxon>
    </lineage>
</organism>
<dbReference type="GO" id="GO:0000160">
    <property type="term" value="P:phosphorelay signal transduction system"/>
    <property type="evidence" value="ECO:0007669"/>
    <property type="project" value="InterPro"/>
</dbReference>
<dbReference type="Proteomes" id="UP001152872">
    <property type="component" value="Unassembled WGS sequence"/>
</dbReference>
<dbReference type="EMBL" id="VBTY01000363">
    <property type="protein sequence ID" value="MDG3497426.1"/>
    <property type="molecule type" value="Genomic_DNA"/>
</dbReference>
<gene>
    <name evidence="4" type="ORF">FEV09_23145</name>
</gene>
<feature type="non-terminal residue" evidence="4">
    <location>
        <position position="1"/>
    </location>
</feature>
<dbReference type="InterPro" id="IPR050595">
    <property type="entry name" value="Bact_response_regulator"/>
</dbReference>